<dbReference type="Proteomes" id="UP001161325">
    <property type="component" value="Unassembled WGS sequence"/>
</dbReference>
<sequence>MATALVGACFPDRHPTAPAHRDLAPRPALALDPAPSQAFDLYVPPTNTAGGGLSKRSTGITIPDTAYAMIEVTGGITLGVNPASLPYCNPNCTTPQYAGQVAGPQGIGSPQSLLLVRLWAQSTVYGEYQPGMTPKAGVPYTLIAAGRFKGGAVLSVERTNLVEGYGCYAPSTLSCPPGTGGSAESQAGAYSMSGTQEVRVTPINAPTMAISAPVAGTTARTFTIRWPYLPVQTVTWYYSPNDLGPTPANYPLHWLAQVPACSNSMQCTYAPADPGRMYAALGGPGISEAVAVSRPTNAPVPTLSFVCTPASVTRGDVVTCQATVSPAVAFRVTSVDVQSDATGPLPTRTVNEDVAAGGTYSGMSGTMAATTTLSVHATTVVDGQTFTLSAIRTIPVAARSWPAYVPAGPPVAVPSRLPLWPLRIYKKFGRNSHGLDSAAINVVTIASGPNAGFSFVSPQPVFPASQIEINEALSGVGSWGAAQDGRGFWGTHARDGTPYCTQASLGLLRAEIERHEGFRLPNGTYASNSHEGIYRNKLANSDLHVQHERIVDYMATRDDVVLRASLAWLSLYHAQIVPADSALDADETREAVLRQYAGGCQFDDFYVANPLP</sequence>
<reference evidence="1" key="1">
    <citation type="submission" date="2022-08" db="EMBL/GenBank/DDBJ databases">
        <title>Draft genome sequencing of Roseisolibacter agri AW1220.</title>
        <authorList>
            <person name="Tobiishi Y."/>
            <person name="Tonouchi A."/>
        </authorList>
    </citation>
    <scope>NUCLEOTIDE SEQUENCE</scope>
    <source>
        <strain evidence="1">AW1220</strain>
    </source>
</reference>
<dbReference type="AlphaFoldDB" id="A0AA37V2T5"/>
<evidence type="ECO:0000313" key="2">
    <source>
        <dbReference type="Proteomes" id="UP001161325"/>
    </source>
</evidence>
<protein>
    <submittedName>
        <fullName evidence="1">Uncharacterized protein</fullName>
    </submittedName>
</protein>
<gene>
    <name evidence="1" type="ORF">rosag_48280</name>
</gene>
<name>A0AA37V2T5_9BACT</name>
<comment type="caution">
    <text evidence="1">The sequence shown here is derived from an EMBL/GenBank/DDBJ whole genome shotgun (WGS) entry which is preliminary data.</text>
</comment>
<dbReference type="EMBL" id="BRXS01000008">
    <property type="protein sequence ID" value="GLC28315.1"/>
    <property type="molecule type" value="Genomic_DNA"/>
</dbReference>
<keyword evidence="2" id="KW-1185">Reference proteome</keyword>
<dbReference type="RefSeq" id="WP_284352711.1">
    <property type="nucleotide sequence ID" value="NZ_BRXS01000008.1"/>
</dbReference>
<proteinExistence type="predicted"/>
<evidence type="ECO:0000313" key="1">
    <source>
        <dbReference type="EMBL" id="GLC28315.1"/>
    </source>
</evidence>
<organism evidence="1 2">
    <name type="scientific">Roseisolibacter agri</name>
    <dbReference type="NCBI Taxonomy" id="2014610"/>
    <lineage>
        <taxon>Bacteria</taxon>
        <taxon>Pseudomonadati</taxon>
        <taxon>Gemmatimonadota</taxon>
        <taxon>Gemmatimonadia</taxon>
        <taxon>Gemmatimonadales</taxon>
        <taxon>Gemmatimonadaceae</taxon>
        <taxon>Roseisolibacter</taxon>
    </lineage>
</organism>
<accession>A0AA37V2T5</accession>